<reference evidence="8 9" key="1">
    <citation type="submission" date="2021-04" db="EMBL/GenBank/DDBJ databases">
        <authorList>
            <person name="Sun C."/>
        </authorList>
    </citation>
    <scope>NUCLEOTIDE SEQUENCE [LARGE SCALE GENOMIC DNA]</scope>
    <source>
        <strain evidence="8 9">A79</strain>
    </source>
</reference>
<dbReference type="SUPFAM" id="SSF48008">
    <property type="entry name" value="GntR ligand-binding domain-like"/>
    <property type="match status" value="1"/>
</dbReference>
<keyword evidence="9" id="KW-1185">Reference proteome</keyword>
<keyword evidence="2" id="KW-0805">Transcription regulation</keyword>
<evidence type="ECO:0000259" key="7">
    <source>
        <dbReference type="PROSITE" id="PS50949"/>
    </source>
</evidence>
<dbReference type="Pfam" id="PF07729">
    <property type="entry name" value="FCD"/>
    <property type="match status" value="1"/>
</dbReference>
<feature type="domain" description="HTH gntR-type" evidence="7">
    <location>
        <begin position="12"/>
        <end position="80"/>
    </location>
</feature>
<dbReference type="RefSeq" id="WP_211535528.1">
    <property type="nucleotide sequence ID" value="NZ_JAGSSV010000003.1"/>
</dbReference>
<dbReference type="Gene3D" id="1.20.120.530">
    <property type="entry name" value="GntR ligand-binding domain-like"/>
    <property type="match status" value="1"/>
</dbReference>
<dbReference type="SMART" id="SM00345">
    <property type="entry name" value="HTH_GNTR"/>
    <property type="match status" value="1"/>
</dbReference>
<sequence length="262" mass="29610">MDIKPFNRVKQPKISDMIVQELESMILEGSFGAGQKLPPERELAARFEVSRPSLREAIQKLVARGVLFSRHGGGTYVSDQLGSSFADPLQDLISSHDEFLYDQLEFRDALESLAAYYAALRSTDADKAKLTHCFEQLVEANQNQAFALEAKLDVEFHLIIAESAHNVVLQHTLRSLHTMLAKSISSNLKNLFEKKAARQLVMEQHTNLYQAIMAGDAEAARRAAHDHLVFVEDNLLKIRQEETRIQRSLRRSEHQGMNGVKE</sequence>
<dbReference type="InterPro" id="IPR036390">
    <property type="entry name" value="WH_DNA-bd_sf"/>
</dbReference>
<dbReference type="CDD" id="cd07377">
    <property type="entry name" value="WHTH_GntR"/>
    <property type="match status" value="1"/>
</dbReference>
<evidence type="ECO:0000256" key="5">
    <source>
        <dbReference type="ARBA" id="ARBA00037357"/>
    </source>
</evidence>
<dbReference type="PRINTS" id="PR00035">
    <property type="entry name" value="HTHGNTR"/>
</dbReference>
<keyword evidence="4" id="KW-0804">Transcription</keyword>
<evidence type="ECO:0000256" key="6">
    <source>
        <dbReference type="ARBA" id="ARBA00039592"/>
    </source>
</evidence>
<reference evidence="9" key="2">
    <citation type="submission" date="2023-07" db="EMBL/GenBank/DDBJ databases">
        <title>Marinomonas vulgaris A79, complete genome.</title>
        <authorList>
            <person name="Ying J.-J."/>
        </authorList>
    </citation>
    <scope>NUCLEOTIDE SEQUENCE [LARGE SCALE GENOMIC DNA]</scope>
    <source>
        <strain evidence="9">A79</strain>
    </source>
</reference>
<organism evidence="8 9">
    <name type="scientific">Marinomonas vulgaris</name>
    <dbReference type="NCBI Taxonomy" id="2823372"/>
    <lineage>
        <taxon>Bacteria</taxon>
        <taxon>Pseudomonadati</taxon>
        <taxon>Pseudomonadota</taxon>
        <taxon>Gammaproteobacteria</taxon>
        <taxon>Oceanospirillales</taxon>
        <taxon>Oceanospirillaceae</taxon>
        <taxon>Marinomonas</taxon>
    </lineage>
</organism>
<accession>A0ABS5H9R2</accession>
<evidence type="ECO:0000256" key="1">
    <source>
        <dbReference type="ARBA" id="ARBA00022491"/>
    </source>
</evidence>
<protein>
    <recommendedName>
        <fullName evidence="6">Pyruvate dehydrogenase complex repressor</fullName>
    </recommendedName>
</protein>
<proteinExistence type="predicted"/>
<dbReference type="PANTHER" id="PTHR43537:SF34">
    <property type="entry name" value="PYRUVATE DEHYDROGENASE COMPLEX REPRESSOR"/>
    <property type="match status" value="1"/>
</dbReference>
<dbReference type="PANTHER" id="PTHR43537">
    <property type="entry name" value="TRANSCRIPTIONAL REGULATOR, GNTR FAMILY"/>
    <property type="match status" value="1"/>
</dbReference>
<evidence type="ECO:0000256" key="2">
    <source>
        <dbReference type="ARBA" id="ARBA00023015"/>
    </source>
</evidence>
<comment type="function">
    <text evidence="5">Transcriptional repressor for the pyruvate dehydrogenase complex genes aceEF and lpd.</text>
</comment>
<keyword evidence="3" id="KW-0238">DNA-binding</keyword>
<comment type="caution">
    <text evidence="8">The sequence shown here is derived from an EMBL/GenBank/DDBJ whole genome shotgun (WGS) entry which is preliminary data.</text>
</comment>
<dbReference type="InterPro" id="IPR008920">
    <property type="entry name" value="TF_FadR/GntR_C"/>
</dbReference>
<name>A0ABS5H9R2_9GAMM</name>
<evidence type="ECO:0000256" key="4">
    <source>
        <dbReference type="ARBA" id="ARBA00023163"/>
    </source>
</evidence>
<evidence type="ECO:0000313" key="9">
    <source>
        <dbReference type="Proteomes" id="UP000679722"/>
    </source>
</evidence>
<dbReference type="Proteomes" id="UP000679722">
    <property type="component" value="Unassembled WGS sequence"/>
</dbReference>
<keyword evidence="1" id="KW-0678">Repressor</keyword>
<dbReference type="EMBL" id="JAGSSV010000003">
    <property type="protein sequence ID" value="MBR7888182.1"/>
    <property type="molecule type" value="Genomic_DNA"/>
</dbReference>
<dbReference type="InterPro" id="IPR000524">
    <property type="entry name" value="Tscrpt_reg_HTH_GntR"/>
</dbReference>
<evidence type="ECO:0000313" key="8">
    <source>
        <dbReference type="EMBL" id="MBR7888182.1"/>
    </source>
</evidence>
<dbReference type="PROSITE" id="PS50949">
    <property type="entry name" value="HTH_GNTR"/>
    <property type="match status" value="1"/>
</dbReference>
<dbReference type="InterPro" id="IPR011711">
    <property type="entry name" value="GntR_C"/>
</dbReference>
<evidence type="ECO:0000256" key="3">
    <source>
        <dbReference type="ARBA" id="ARBA00023125"/>
    </source>
</evidence>
<dbReference type="Pfam" id="PF00392">
    <property type="entry name" value="GntR"/>
    <property type="match status" value="1"/>
</dbReference>
<gene>
    <name evidence="8" type="ORF">J9B83_04435</name>
</gene>
<dbReference type="SMART" id="SM00895">
    <property type="entry name" value="FCD"/>
    <property type="match status" value="1"/>
</dbReference>
<dbReference type="Gene3D" id="1.10.10.10">
    <property type="entry name" value="Winged helix-like DNA-binding domain superfamily/Winged helix DNA-binding domain"/>
    <property type="match status" value="1"/>
</dbReference>
<dbReference type="SUPFAM" id="SSF46785">
    <property type="entry name" value="Winged helix' DNA-binding domain"/>
    <property type="match status" value="1"/>
</dbReference>
<dbReference type="InterPro" id="IPR036388">
    <property type="entry name" value="WH-like_DNA-bd_sf"/>
</dbReference>